<organism evidence="1 2">
    <name type="scientific">Sphingomonas glacialis</name>
    <dbReference type="NCBI Taxonomy" id="658225"/>
    <lineage>
        <taxon>Bacteria</taxon>
        <taxon>Pseudomonadati</taxon>
        <taxon>Pseudomonadota</taxon>
        <taxon>Alphaproteobacteria</taxon>
        <taxon>Sphingomonadales</taxon>
        <taxon>Sphingomonadaceae</taxon>
        <taxon>Sphingomonas</taxon>
    </lineage>
</organism>
<evidence type="ECO:0000313" key="2">
    <source>
        <dbReference type="Proteomes" id="UP000652430"/>
    </source>
</evidence>
<dbReference type="EMBL" id="BNAQ01000009">
    <property type="protein sequence ID" value="GHH25198.1"/>
    <property type="molecule type" value="Genomic_DNA"/>
</dbReference>
<protein>
    <submittedName>
        <fullName evidence="1">Uncharacterized protein</fullName>
    </submittedName>
</protein>
<dbReference type="Proteomes" id="UP000652430">
    <property type="component" value="Unassembled WGS sequence"/>
</dbReference>
<comment type="caution">
    <text evidence="1">The sequence shown here is derived from an EMBL/GenBank/DDBJ whole genome shotgun (WGS) entry which is preliminary data.</text>
</comment>
<keyword evidence="2" id="KW-1185">Reference proteome</keyword>
<gene>
    <name evidence="1" type="ORF">GCM10008023_38230</name>
</gene>
<evidence type="ECO:0000313" key="1">
    <source>
        <dbReference type="EMBL" id="GHH25198.1"/>
    </source>
</evidence>
<reference evidence="2" key="1">
    <citation type="journal article" date="2019" name="Int. J. Syst. Evol. Microbiol.">
        <title>The Global Catalogue of Microorganisms (GCM) 10K type strain sequencing project: providing services to taxonomists for standard genome sequencing and annotation.</title>
        <authorList>
            <consortium name="The Broad Institute Genomics Platform"/>
            <consortium name="The Broad Institute Genome Sequencing Center for Infectious Disease"/>
            <person name="Wu L."/>
            <person name="Ma J."/>
        </authorList>
    </citation>
    <scope>NUCLEOTIDE SEQUENCE [LARGE SCALE GENOMIC DNA]</scope>
    <source>
        <strain evidence="2">CGMCC 1.8957</strain>
    </source>
</reference>
<accession>A0ABQ3LSR7</accession>
<name>A0ABQ3LSR7_9SPHN</name>
<sequence length="84" mass="8961">MLADRRLGGIETIGCDREAGGIGDSDEGTEQSWVEHIGILISNAGHLNISFINVSTRAHLRVSLSQGPLICVTSSHPAYIETLC</sequence>
<proteinExistence type="predicted"/>